<dbReference type="SUPFAM" id="SSF47336">
    <property type="entry name" value="ACP-like"/>
    <property type="match status" value="1"/>
</dbReference>
<accession>A0A8S5RXQ5</accession>
<organism evidence="2">
    <name type="scientific">virus sp. ctU8j8</name>
    <dbReference type="NCBI Taxonomy" id="2827991"/>
    <lineage>
        <taxon>Viruses</taxon>
    </lineage>
</organism>
<evidence type="ECO:0000259" key="1">
    <source>
        <dbReference type="PROSITE" id="PS50075"/>
    </source>
</evidence>
<name>A0A8S5RXQ5_9VIRU</name>
<reference evidence="2" key="1">
    <citation type="journal article" date="2021" name="Proc. Natl. Acad. Sci. U.S.A.">
        <title>A Catalog of Tens of Thousands of Viruses from Human Metagenomes Reveals Hidden Associations with Chronic Diseases.</title>
        <authorList>
            <person name="Tisza M.J."/>
            <person name="Buck C.B."/>
        </authorList>
    </citation>
    <scope>NUCLEOTIDE SEQUENCE</scope>
    <source>
        <strain evidence="2">CtU8j8</strain>
    </source>
</reference>
<dbReference type="EMBL" id="BK032501">
    <property type="protein sequence ID" value="DAF43210.1"/>
    <property type="molecule type" value="Genomic_DNA"/>
</dbReference>
<protein>
    <submittedName>
        <fullName evidence="2">Acyl carrier protein</fullName>
    </submittedName>
</protein>
<sequence>MKKEEITSRIITIVNSVKTEWVKHEVTPASNIRDEVELESIDFLDMIQQVEMMFHIKITPEEAKDCKFVSDVIALTEQKVNIQHSTLNTK</sequence>
<feature type="domain" description="Carrier" evidence="1">
    <location>
        <begin position="4"/>
        <end position="80"/>
    </location>
</feature>
<proteinExistence type="predicted"/>
<dbReference type="InterPro" id="IPR036736">
    <property type="entry name" value="ACP-like_sf"/>
</dbReference>
<dbReference type="Pfam" id="PF00550">
    <property type="entry name" value="PP-binding"/>
    <property type="match status" value="1"/>
</dbReference>
<evidence type="ECO:0000313" key="2">
    <source>
        <dbReference type="EMBL" id="DAF43210.1"/>
    </source>
</evidence>
<dbReference type="InterPro" id="IPR009081">
    <property type="entry name" value="PP-bd_ACP"/>
</dbReference>
<dbReference type="PROSITE" id="PS50075">
    <property type="entry name" value="CARRIER"/>
    <property type="match status" value="1"/>
</dbReference>
<dbReference type="Gene3D" id="1.10.1200.10">
    <property type="entry name" value="ACP-like"/>
    <property type="match status" value="1"/>
</dbReference>